<reference evidence="2 3" key="1">
    <citation type="submission" date="2015-08" db="EMBL/GenBank/DDBJ databases">
        <title>Next Generation Sequencing and Analysis of the Genome of Puccinia sorghi L Schw, the Causal Agent of Maize Common Rust.</title>
        <authorList>
            <person name="Rochi L."/>
            <person name="Burguener G."/>
            <person name="Darino M."/>
            <person name="Turjanski A."/>
            <person name="Kreff E."/>
            <person name="Dieguez M.J."/>
            <person name="Sacco F."/>
        </authorList>
    </citation>
    <scope>NUCLEOTIDE SEQUENCE [LARGE SCALE GENOMIC DNA]</scope>
    <source>
        <strain evidence="2 3">RO10H11247</strain>
    </source>
</reference>
<keyword evidence="3" id="KW-1185">Reference proteome</keyword>
<dbReference type="SUPFAM" id="SSF50891">
    <property type="entry name" value="Cyclophilin-like"/>
    <property type="match status" value="1"/>
</dbReference>
<organism evidence="2 3">
    <name type="scientific">Puccinia sorghi</name>
    <dbReference type="NCBI Taxonomy" id="27349"/>
    <lineage>
        <taxon>Eukaryota</taxon>
        <taxon>Fungi</taxon>
        <taxon>Dikarya</taxon>
        <taxon>Basidiomycota</taxon>
        <taxon>Pucciniomycotina</taxon>
        <taxon>Pucciniomycetes</taxon>
        <taxon>Pucciniales</taxon>
        <taxon>Pucciniaceae</taxon>
        <taxon>Puccinia</taxon>
    </lineage>
</organism>
<evidence type="ECO:0000256" key="1">
    <source>
        <dbReference type="SAM" id="SignalP"/>
    </source>
</evidence>
<proteinExistence type="predicted"/>
<evidence type="ECO:0000313" key="2">
    <source>
        <dbReference type="EMBL" id="KNZ64266.1"/>
    </source>
</evidence>
<feature type="signal peptide" evidence="1">
    <location>
        <begin position="1"/>
        <end position="20"/>
    </location>
</feature>
<dbReference type="EMBL" id="LAVV01000554">
    <property type="protein sequence ID" value="KNZ64266.1"/>
    <property type="molecule type" value="Genomic_DNA"/>
</dbReference>
<sequence>MFTQLSFNVTLLVLIITDRTEELQDKHTIFGSVIGDTIYNVMKLGEVEIGKNERPVHPPLLFILQARTCTPSLGGPLRKYFSNRCNKSSFDFVRTLAYVSVVHLHLACAASTSA</sequence>
<dbReference type="Gene3D" id="2.40.100.10">
    <property type="entry name" value="Cyclophilin-like"/>
    <property type="match status" value="1"/>
</dbReference>
<evidence type="ECO:0000313" key="3">
    <source>
        <dbReference type="Proteomes" id="UP000037035"/>
    </source>
</evidence>
<comment type="caution">
    <text evidence="2">The sequence shown here is derived from an EMBL/GenBank/DDBJ whole genome shotgun (WGS) entry which is preliminary data.</text>
</comment>
<gene>
    <name evidence="2" type="ORF">VP01_1049g1</name>
</gene>
<accession>A0A0L6VUB0</accession>
<name>A0A0L6VUB0_9BASI</name>
<dbReference type="VEuPathDB" id="FungiDB:VP01_1049g1"/>
<dbReference type="STRING" id="27349.A0A0L6VUB0"/>
<keyword evidence="1" id="KW-0732">Signal</keyword>
<dbReference type="Proteomes" id="UP000037035">
    <property type="component" value="Unassembled WGS sequence"/>
</dbReference>
<evidence type="ECO:0008006" key="4">
    <source>
        <dbReference type="Google" id="ProtNLM"/>
    </source>
</evidence>
<dbReference type="InterPro" id="IPR029000">
    <property type="entry name" value="Cyclophilin-like_dom_sf"/>
</dbReference>
<feature type="chain" id="PRO_5005568286" description="PPIase cyclophilin-type domain-containing protein" evidence="1">
    <location>
        <begin position="21"/>
        <end position="114"/>
    </location>
</feature>
<protein>
    <recommendedName>
        <fullName evidence="4">PPIase cyclophilin-type domain-containing protein</fullName>
    </recommendedName>
</protein>
<dbReference type="AlphaFoldDB" id="A0A0L6VUB0"/>
<dbReference type="OrthoDB" id="442970at2759"/>